<reference evidence="1 2" key="1">
    <citation type="submission" date="2018-10" db="EMBL/GenBank/DDBJ databases">
        <title>Natrarchaeobius chitinivorans gen. nov., sp. nov., and Natrarchaeobius haloalkaliphilus sp. nov., alkaliphilic, chitin-utilizing haloarchaea from hypersaline alkaline lakes.</title>
        <authorList>
            <person name="Sorokin D.Y."/>
            <person name="Elcheninov A.G."/>
            <person name="Kostrikina N.A."/>
            <person name="Bale N.J."/>
            <person name="Sinninghe Damste J.S."/>
            <person name="Khijniak T.V."/>
            <person name="Kublanov I.V."/>
            <person name="Toshchakov S.V."/>
        </authorList>
    </citation>
    <scope>NUCLEOTIDE SEQUENCE [LARGE SCALE GENOMIC DNA]</scope>
    <source>
        <strain evidence="1 2">AArcht-Sl</strain>
    </source>
</reference>
<dbReference type="AlphaFoldDB" id="A0A3N6M180"/>
<evidence type="ECO:0000313" key="1">
    <source>
        <dbReference type="EMBL" id="RQG88831.1"/>
    </source>
</evidence>
<sequence>MLDVILDTNYWITLKENQDILSRFKQSKLRHGFNVLFTRPNFVDLAKWDQQDRLSDIIAEITDTYVVVEDYNSDEYLYSDDPLLIPPPEIRDALKEHTLDFRAAKTLRFLFRSMEQNPDEGFPDLSRALSDIHKEGGESYLKMAAFWRYIERKDDRARVELSDASKLGYVRRQLTVEHAKQIQPNENIETQDYVDLEICAYAIYASDVFVGEKKWINQEIIPNVCAGIEDEDGPILMKSLDEFFAGFPVV</sequence>
<evidence type="ECO:0000313" key="2">
    <source>
        <dbReference type="Proteomes" id="UP000273828"/>
    </source>
</evidence>
<accession>A0A3N6M180</accession>
<dbReference type="Proteomes" id="UP000273828">
    <property type="component" value="Unassembled WGS sequence"/>
</dbReference>
<proteinExistence type="predicted"/>
<name>A0A3N6M180_9EURY</name>
<dbReference type="EMBL" id="REFY01000004">
    <property type="protein sequence ID" value="RQG88831.1"/>
    <property type="molecule type" value="Genomic_DNA"/>
</dbReference>
<keyword evidence="2" id="KW-1185">Reference proteome</keyword>
<protein>
    <submittedName>
        <fullName evidence="1">Uncharacterized protein</fullName>
    </submittedName>
</protein>
<comment type="caution">
    <text evidence="1">The sequence shown here is derived from an EMBL/GenBank/DDBJ whole genome shotgun (WGS) entry which is preliminary data.</text>
</comment>
<gene>
    <name evidence="1" type="ORF">EA462_10545</name>
</gene>
<organism evidence="1 2">
    <name type="scientific">Natrarchaeobius halalkaliphilus</name>
    <dbReference type="NCBI Taxonomy" id="1679091"/>
    <lineage>
        <taxon>Archaea</taxon>
        <taxon>Methanobacteriati</taxon>
        <taxon>Methanobacteriota</taxon>
        <taxon>Stenosarchaea group</taxon>
        <taxon>Halobacteria</taxon>
        <taxon>Halobacteriales</taxon>
        <taxon>Natrialbaceae</taxon>
        <taxon>Natrarchaeobius</taxon>
    </lineage>
</organism>